<reference evidence="10" key="1">
    <citation type="submission" date="2015-11" db="EMBL/GenBank/DDBJ databases">
        <authorList>
            <person name="Zhang Y."/>
            <person name="Guo Z."/>
        </authorList>
    </citation>
    <scope>NUCLEOTIDE SEQUENCE</scope>
    <source>
        <strain evidence="10">BN30871</strain>
    </source>
</reference>
<dbReference type="Gene3D" id="3.40.50.2300">
    <property type="match status" value="1"/>
</dbReference>
<evidence type="ECO:0000256" key="1">
    <source>
        <dbReference type="ARBA" id="ARBA00022553"/>
    </source>
</evidence>
<evidence type="ECO:0000313" key="10">
    <source>
        <dbReference type="EMBL" id="CUV65751.1"/>
    </source>
</evidence>
<evidence type="ECO:0000256" key="4">
    <source>
        <dbReference type="ARBA" id="ARBA00023125"/>
    </source>
</evidence>
<name>A0A0S4XN65_9BACT</name>
<evidence type="ECO:0000256" key="6">
    <source>
        <dbReference type="PROSITE-ProRule" id="PRU00169"/>
    </source>
</evidence>
<dbReference type="SUPFAM" id="SSF52172">
    <property type="entry name" value="CheY-like"/>
    <property type="match status" value="1"/>
</dbReference>
<gene>
    <name evidence="10" type="primary">arlR</name>
    <name evidence="10" type="ORF">BN3087_430019</name>
</gene>
<dbReference type="InterPro" id="IPR001789">
    <property type="entry name" value="Sig_transdc_resp-reg_receiver"/>
</dbReference>
<dbReference type="SMART" id="SM00862">
    <property type="entry name" value="Trans_reg_C"/>
    <property type="match status" value="1"/>
</dbReference>
<dbReference type="InterPro" id="IPR036388">
    <property type="entry name" value="WH-like_DNA-bd_sf"/>
</dbReference>
<dbReference type="AlphaFoldDB" id="A0A0S4XN65"/>
<feature type="domain" description="OmpR/PhoB-type" evidence="9">
    <location>
        <begin position="122"/>
        <end position="214"/>
    </location>
</feature>
<dbReference type="PROSITE" id="PS51755">
    <property type="entry name" value="OMPR_PHOB"/>
    <property type="match status" value="1"/>
</dbReference>
<dbReference type="Gene3D" id="1.10.10.10">
    <property type="entry name" value="Winged helix-like DNA-binding domain superfamily/Winged helix DNA-binding domain"/>
    <property type="match status" value="1"/>
</dbReference>
<evidence type="ECO:0000259" key="9">
    <source>
        <dbReference type="PROSITE" id="PS51755"/>
    </source>
</evidence>
<dbReference type="GO" id="GO:0000976">
    <property type="term" value="F:transcription cis-regulatory region binding"/>
    <property type="evidence" value="ECO:0007669"/>
    <property type="project" value="TreeGrafter"/>
</dbReference>
<feature type="domain" description="Response regulatory" evidence="8">
    <location>
        <begin position="2"/>
        <end position="116"/>
    </location>
</feature>
<dbReference type="GO" id="GO:0006355">
    <property type="term" value="P:regulation of DNA-templated transcription"/>
    <property type="evidence" value="ECO:0007669"/>
    <property type="project" value="InterPro"/>
</dbReference>
<evidence type="ECO:0000256" key="7">
    <source>
        <dbReference type="PROSITE-ProRule" id="PRU01091"/>
    </source>
</evidence>
<dbReference type="GO" id="GO:0000156">
    <property type="term" value="F:phosphorelay response regulator activity"/>
    <property type="evidence" value="ECO:0007669"/>
    <property type="project" value="TreeGrafter"/>
</dbReference>
<dbReference type="GO" id="GO:0032993">
    <property type="term" value="C:protein-DNA complex"/>
    <property type="evidence" value="ECO:0007669"/>
    <property type="project" value="TreeGrafter"/>
</dbReference>
<evidence type="ECO:0000256" key="2">
    <source>
        <dbReference type="ARBA" id="ARBA00023012"/>
    </source>
</evidence>
<dbReference type="PROSITE" id="PS50110">
    <property type="entry name" value="RESPONSE_REGULATORY"/>
    <property type="match status" value="1"/>
</dbReference>
<proteinExistence type="predicted"/>
<dbReference type="SUPFAM" id="SSF46894">
    <property type="entry name" value="C-terminal effector domain of the bipartite response regulators"/>
    <property type="match status" value="1"/>
</dbReference>
<dbReference type="InterPro" id="IPR039420">
    <property type="entry name" value="WalR-like"/>
</dbReference>
<keyword evidence="5" id="KW-0804">Transcription</keyword>
<dbReference type="EMBL" id="FAXN01000044">
    <property type="protein sequence ID" value="CUV65751.1"/>
    <property type="molecule type" value="Genomic_DNA"/>
</dbReference>
<dbReference type="InterPro" id="IPR016032">
    <property type="entry name" value="Sig_transdc_resp-reg_C-effctor"/>
</dbReference>
<organism evidence="10">
    <name type="scientific">Sulfurovum sp. enrichment culture clone C5</name>
    <dbReference type="NCBI Taxonomy" id="497650"/>
    <lineage>
        <taxon>Bacteria</taxon>
        <taxon>Pseudomonadati</taxon>
        <taxon>Campylobacterota</taxon>
        <taxon>Epsilonproteobacteria</taxon>
        <taxon>Campylobacterales</taxon>
        <taxon>Sulfurovaceae</taxon>
        <taxon>Sulfurovum</taxon>
        <taxon>environmental samples</taxon>
    </lineage>
</organism>
<dbReference type="CDD" id="cd00156">
    <property type="entry name" value="REC"/>
    <property type="match status" value="1"/>
</dbReference>
<dbReference type="InterPro" id="IPR011006">
    <property type="entry name" value="CheY-like_superfamily"/>
</dbReference>
<dbReference type="InterPro" id="IPR001867">
    <property type="entry name" value="OmpR/PhoB-type_DNA-bd"/>
</dbReference>
<dbReference type="Pfam" id="PF00072">
    <property type="entry name" value="Response_reg"/>
    <property type="match status" value="1"/>
</dbReference>
<dbReference type="GO" id="GO:0005829">
    <property type="term" value="C:cytosol"/>
    <property type="evidence" value="ECO:0007669"/>
    <property type="project" value="TreeGrafter"/>
</dbReference>
<feature type="modified residue" description="4-aspartylphosphate" evidence="6">
    <location>
        <position position="52"/>
    </location>
</feature>
<evidence type="ECO:0000256" key="5">
    <source>
        <dbReference type="ARBA" id="ARBA00023163"/>
    </source>
</evidence>
<dbReference type="SMART" id="SM00448">
    <property type="entry name" value="REC"/>
    <property type="match status" value="1"/>
</dbReference>
<accession>A0A0S4XN65</accession>
<keyword evidence="3" id="KW-0805">Transcription regulation</keyword>
<dbReference type="PANTHER" id="PTHR48111:SF1">
    <property type="entry name" value="TWO-COMPONENT RESPONSE REGULATOR ORR33"/>
    <property type="match status" value="1"/>
</dbReference>
<dbReference type="CDD" id="cd00383">
    <property type="entry name" value="trans_reg_C"/>
    <property type="match status" value="1"/>
</dbReference>
<protein>
    <submittedName>
        <fullName evidence="10">Response regulator ArlR</fullName>
    </submittedName>
</protein>
<sequence>MTITIVEDNESLNFAIKLLLEKNMHKVFAYKNADELIDDISNIGNIDLFIIDINLPGMNGLELIEHLQLYKNSSYLIISSYTDIAHISQAFGLGCDDYIKKPFEIEELLIRIEKIEKARYPKHKIDFGDKCVYDFQTKILEKNEKKIILSRRETCLIEILLHNKGNIVSLDLLREKVWEDDISSNTISATVYRLRNKMMDNSILTFRDVGYMIS</sequence>
<dbReference type="PANTHER" id="PTHR48111">
    <property type="entry name" value="REGULATOR OF RPOS"/>
    <property type="match status" value="1"/>
</dbReference>
<evidence type="ECO:0000259" key="8">
    <source>
        <dbReference type="PROSITE" id="PS50110"/>
    </source>
</evidence>
<feature type="DNA-binding region" description="OmpR/PhoB-type" evidence="7">
    <location>
        <begin position="122"/>
        <end position="214"/>
    </location>
</feature>
<dbReference type="Pfam" id="PF00486">
    <property type="entry name" value="Trans_reg_C"/>
    <property type="match status" value="1"/>
</dbReference>
<keyword evidence="1 6" id="KW-0597">Phosphoprotein</keyword>
<evidence type="ECO:0000256" key="3">
    <source>
        <dbReference type="ARBA" id="ARBA00023015"/>
    </source>
</evidence>
<keyword evidence="2" id="KW-0902">Two-component regulatory system</keyword>
<keyword evidence="4 7" id="KW-0238">DNA-binding</keyword>